<evidence type="ECO:0000313" key="1">
    <source>
        <dbReference type="EMBL" id="VVP94929.1"/>
    </source>
</evidence>
<dbReference type="AlphaFoldDB" id="A0A5E7T8S3"/>
<sequence>MRKTYRTLSRSMRRLAWKSCSRALFPYQHQGTSGETYKLDAVALAEAHQHLQSADKASRKTPDKHDLLTLFHAMLEAIRSSLALDSQEGSFERFRDVFTNSRYRYESSSGNFPTR</sequence>
<evidence type="ECO:0000313" key="2">
    <source>
        <dbReference type="Proteomes" id="UP000327191"/>
    </source>
</evidence>
<proteinExistence type="predicted"/>
<protein>
    <submittedName>
        <fullName evidence="1">Uncharacterized protein</fullName>
    </submittedName>
</protein>
<dbReference type="Proteomes" id="UP000327191">
    <property type="component" value="Unassembled WGS sequence"/>
</dbReference>
<gene>
    <name evidence="1" type="ORF">PS938_01936</name>
</gene>
<organism evidence="1 2">
    <name type="scientific">Pseudomonas fluorescens</name>
    <dbReference type="NCBI Taxonomy" id="294"/>
    <lineage>
        <taxon>Bacteria</taxon>
        <taxon>Pseudomonadati</taxon>
        <taxon>Pseudomonadota</taxon>
        <taxon>Gammaproteobacteria</taxon>
        <taxon>Pseudomonadales</taxon>
        <taxon>Pseudomonadaceae</taxon>
        <taxon>Pseudomonas</taxon>
    </lineage>
</organism>
<name>A0A5E7T8S3_PSEFL</name>
<accession>A0A5E7T8S3</accession>
<dbReference type="RefSeq" id="WP_224789994.1">
    <property type="nucleotide sequence ID" value="NZ_CABVJE010000007.1"/>
</dbReference>
<dbReference type="EMBL" id="CABVJE010000007">
    <property type="protein sequence ID" value="VVP94929.1"/>
    <property type="molecule type" value="Genomic_DNA"/>
</dbReference>
<reference evidence="1 2" key="1">
    <citation type="submission" date="2019-09" db="EMBL/GenBank/DDBJ databases">
        <authorList>
            <person name="Chandra G."/>
            <person name="Truman W A."/>
        </authorList>
    </citation>
    <scope>NUCLEOTIDE SEQUENCE [LARGE SCALE GENOMIC DNA]</scope>
    <source>
        <strain evidence="1">PS938</strain>
    </source>
</reference>